<keyword evidence="1" id="KW-1133">Transmembrane helix</keyword>
<dbReference type="InterPro" id="IPR025164">
    <property type="entry name" value="Toastrack_DUF4097"/>
</dbReference>
<organism evidence="3 4">
    <name type="scientific">Laceyella tengchongensis</name>
    <dbReference type="NCBI Taxonomy" id="574699"/>
    <lineage>
        <taxon>Bacteria</taxon>
        <taxon>Bacillati</taxon>
        <taxon>Bacillota</taxon>
        <taxon>Bacilli</taxon>
        <taxon>Bacillales</taxon>
        <taxon>Thermoactinomycetaceae</taxon>
        <taxon>Laceyella</taxon>
    </lineage>
</organism>
<keyword evidence="1" id="KW-0472">Membrane</keyword>
<dbReference type="PANTHER" id="PTHR34094:SF1">
    <property type="entry name" value="PROTEIN FAM185A"/>
    <property type="match status" value="1"/>
</dbReference>
<dbReference type="AlphaFoldDB" id="A0AA46AD17"/>
<accession>A0AA46AD17</accession>
<proteinExistence type="predicted"/>
<evidence type="ECO:0000256" key="1">
    <source>
        <dbReference type="SAM" id="Phobius"/>
    </source>
</evidence>
<keyword evidence="4" id="KW-1185">Reference proteome</keyword>
<dbReference type="Pfam" id="PF13349">
    <property type="entry name" value="DUF4097"/>
    <property type="match status" value="1"/>
</dbReference>
<dbReference type="Proteomes" id="UP001157946">
    <property type="component" value="Unassembled WGS sequence"/>
</dbReference>
<protein>
    <submittedName>
        <fullName evidence="3">Adhesin</fullName>
    </submittedName>
</protein>
<feature type="domain" description="DUF4097" evidence="2">
    <location>
        <begin position="52"/>
        <end position="291"/>
    </location>
</feature>
<reference evidence="3" key="1">
    <citation type="submission" date="2017-05" db="EMBL/GenBank/DDBJ databases">
        <authorList>
            <person name="Varghese N."/>
            <person name="Submissions S."/>
        </authorList>
    </citation>
    <scope>NUCLEOTIDE SEQUENCE</scope>
    <source>
        <strain evidence="3">DSM 45262</strain>
    </source>
</reference>
<gene>
    <name evidence="3" type="ORF">SAMN06265361_101291</name>
</gene>
<feature type="transmembrane region" description="Helical" evidence="1">
    <location>
        <begin position="12"/>
        <end position="33"/>
    </location>
</feature>
<evidence type="ECO:0000313" key="3">
    <source>
        <dbReference type="EMBL" id="SMP01895.1"/>
    </source>
</evidence>
<name>A0AA46AD17_9BACL</name>
<comment type="caution">
    <text evidence="3">The sequence shown here is derived from an EMBL/GenBank/DDBJ whole genome shotgun (WGS) entry which is preliminary data.</text>
</comment>
<evidence type="ECO:0000259" key="2">
    <source>
        <dbReference type="Pfam" id="PF13349"/>
    </source>
</evidence>
<dbReference type="PANTHER" id="PTHR34094">
    <property type="match status" value="1"/>
</dbReference>
<evidence type="ECO:0000313" key="4">
    <source>
        <dbReference type="Proteomes" id="UP001157946"/>
    </source>
</evidence>
<sequence>MSMNKIVRIGAITMAVGIIGVVSMVFFLGYNFFLEDVKNVNLHKTVEAKNATQIEINSNVGDINLHLSERDEVLAEMTGKVPQGTEVKFEVFESNHKITVTMEQREKRLLDFSFGKISEPPVLNVYIPEKMYESLHVKTRLGDIHANQALLAKTLTVNTASGNISLSGYRGDQLNVRSHLGDIELRQIDATVDVRADSGDIEVRPLLNAKKDNRIQSNLGDVTVQLQSLPKSLYVDLATNLGSIDTDFPVTAVTSGKKELVEVHAGLKGYIGEQSDNSAKLHVKTDSGNVILQK</sequence>
<dbReference type="EMBL" id="FXTU01000001">
    <property type="protein sequence ID" value="SMP01895.1"/>
    <property type="molecule type" value="Genomic_DNA"/>
</dbReference>
<keyword evidence="1" id="KW-0812">Transmembrane</keyword>